<dbReference type="PROSITE" id="PS00868">
    <property type="entry name" value="CYS_MET_METAB_PP"/>
    <property type="match status" value="1"/>
</dbReference>
<comment type="cofactor">
    <cofactor evidence="1 4">
        <name>pyridoxal 5'-phosphate</name>
        <dbReference type="ChEBI" id="CHEBI:597326"/>
    </cofactor>
</comment>
<evidence type="ECO:0000313" key="6">
    <source>
        <dbReference type="Proteomes" id="UP000054886"/>
    </source>
</evidence>
<dbReference type="Proteomes" id="UP000054886">
    <property type="component" value="Unassembled WGS sequence"/>
</dbReference>
<dbReference type="GO" id="GO:0019346">
    <property type="term" value="P:transsulfuration"/>
    <property type="evidence" value="ECO:0007669"/>
    <property type="project" value="InterPro"/>
</dbReference>
<evidence type="ECO:0000256" key="4">
    <source>
        <dbReference type="RuleBase" id="RU362118"/>
    </source>
</evidence>
<evidence type="ECO:0000256" key="3">
    <source>
        <dbReference type="PIRSR" id="PIRSR001434-2"/>
    </source>
</evidence>
<dbReference type="InterPro" id="IPR054542">
    <property type="entry name" value="Cys_met_metab_PP"/>
</dbReference>
<sequence>MVELATKLIHDDDKHNRVSDVAPPINVSTTYRYAEEDLIPWAQRENFDFMDEAPVYSREGHPNCTRLETIFSDILEGHAVLYASGLAAFFAAMMHYNPKQVFLGQCYHGVHCISDMFTRNFNVQQRTLEDIAEFAKKGDVVHLESPVNPFGTVIDVKKLADLAHSKGAIVIIDSTFAPPPLQYAWDLGADMIMHSATKYFGGHSDLLGGILVTKDKEISRALKEDRINLGSMIGNLESYLLMRSLRTYEMRIMKQSENVVKIVKYLNDNKEKYPNVLGDIYHSSIQSDAFVKDQLVGGYNSVFSFCLKSEEQCKKFPDKLKYFHHATSLGGIESLIEWRALSDDKIDQKLMRVSVGCESAKDLIDDLSQALQELENEYK</sequence>
<comment type="similarity">
    <text evidence="4">Belongs to the trans-sulfuration enzymes family.</text>
</comment>
<dbReference type="OMA" id="WGADLIM"/>
<comment type="caution">
    <text evidence="5">The sequence shown here is derived from an EMBL/GenBank/DDBJ whole genome shotgun (WGS) entry which is preliminary data.</text>
</comment>
<dbReference type="InterPro" id="IPR000277">
    <property type="entry name" value="Cys/Met-Metab_PyrdxlP-dep_enz"/>
</dbReference>
<organism evidence="5 6">
    <name type="scientific">Candida glabrata</name>
    <name type="common">Yeast</name>
    <name type="synonym">Torulopsis glabrata</name>
    <dbReference type="NCBI Taxonomy" id="5478"/>
    <lineage>
        <taxon>Eukaryota</taxon>
        <taxon>Fungi</taxon>
        <taxon>Dikarya</taxon>
        <taxon>Ascomycota</taxon>
        <taxon>Saccharomycotina</taxon>
        <taxon>Saccharomycetes</taxon>
        <taxon>Saccharomycetales</taxon>
        <taxon>Saccharomycetaceae</taxon>
        <taxon>Nakaseomyces</taxon>
    </lineage>
</organism>
<dbReference type="GO" id="GO:0005737">
    <property type="term" value="C:cytoplasm"/>
    <property type="evidence" value="ECO:0007669"/>
    <property type="project" value="TreeGrafter"/>
</dbReference>
<dbReference type="InterPro" id="IPR015422">
    <property type="entry name" value="PyrdxlP-dep_Trfase_small"/>
</dbReference>
<dbReference type="AlphaFoldDB" id="A0A0W0CJQ8"/>
<dbReference type="FunFam" id="3.40.640.10:FF:000072">
    <property type="entry name" value="Putative cystathionine beta-lyase"/>
    <property type="match status" value="1"/>
</dbReference>
<dbReference type="EMBL" id="LLZZ01000183">
    <property type="protein sequence ID" value="KTA95677.1"/>
    <property type="molecule type" value="Genomic_DNA"/>
</dbReference>
<dbReference type="Gene3D" id="3.40.640.10">
    <property type="entry name" value="Type I PLP-dependent aspartate aminotransferase-like (Major domain)"/>
    <property type="match status" value="1"/>
</dbReference>
<dbReference type="InterPro" id="IPR015421">
    <property type="entry name" value="PyrdxlP-dep_Trfase_major"/>
</dbReference>
<dbReference type="VEuPathDB" id="FungiDB:GWK60_K05511"/>
<dbReference type="VEuPathDB" id="FungiDB:B1J91_K05665g"/>
<dbReference type="PANTHER" id="PTHR11808">
    <property type="entry name" value="TRANS-SULFURATION ENZYME FAMILY MEMBER"/>
    <property type="match status" value="1"/>
</dbReference>
<dbReference type="PANTHER" id="PTHR11808:SF35">
    <property type="entry name" value="CYSTATHIONINE GAMMA-SYNTHASE (AFU_ORTHOLOGUE AFUA_7G01590)"/>
    <property type="match status" value="1"/>
</dbReference>
<gene>
    <name evidence="5" type="ORF">AO440_003494</name>
</gene>
<dbReference type="Gene3D" id="3.90.1150.10">
    <property type="entry name" value="Aspartate Aminotransferase, domain 1"/>
    <property type="match status" value="1"/>
</dbReference>
<keyword evidence="2 3" id="KW-0663">Pyridoxal phosphate</keyword>
<dbReference type="PIRSF" id="PIRSF001434">
    <property type="entry name" value="CGS"/>
    <property type="match status" value="1"/>
</dbReference>
<dbReference type="SUPFAM" id="SSF53383">
    <property type="entry name" value="PLP-dependent transferases"/>
    <property type="match status" value="1"/>
</dbReference>
<dbReference type="VEuPathDB" id="FungiDB:GW608_K05489"/>
<evidence type="ECO:0000256" key="1">
    <source>
        <dbReference type="ARBA" id="ARBA00001933"/>
    </source>
</evidence>
<dbReference type="GO" id="GO:0016846">
    <property type="term" value="F:carbon-sulfur lyase activity"/>
    <property type="evidence" value="ECO:0007669"/>
    <property type="project" value="TreeGrafter"/>
</dbReference>
<reference evidence="5 6" key="1">
    <citation type="submission" date="2015-10" db="EMBL/GenBank/DDBJ databases">
        <title>Draft genomes sequences of Candida glabrata isolates 1A, 1B, 2A, 2B, 3A and 3B.</title>
        <authorList>
            <person name="Haavelsrud O.E."/>
            <person name="Gaustad P."/>
        </authorList>
    </citation>
    <scope>NUCLEOTIDE SEQUENCE [LARGE SCALE GENOMIC DNA]</scope>
    <source>
        <strain evidence="5">910700640</strain>
    </source>
</reference>
<protein>
    <submittedName>
        <fullName evidence="5">Putative trans-sulfuration enzyme</fullName>
    </submittedName>
</protein>
<dbReference type="VEuPathDB" id="FungiDB:GVI51_K05511"/>
<dbReference type="VEuPathDB" id="FungiDB:CAGL0K05665g"/>
<dbReference type="PhylomeDB" id="A0A0W0CJQ8"/>
<dbReference type="Pfam" id="PF01053">
    <property type="entry name" value="Cys_Met_Meta_PP"/>
    <property type="match status" value="1"/>
</dbReference>
<proteinExistence type="inferred from homology"/>
<dbReference type="InterPro" id="IPR015424">
    <property type="entry name" value="PyrdxlP-dep_Trfase"/>
</dbReference>
<dbReference type="FunFam" id="3.90.1150.10:FF:000066">
    <property type="entry name" value="Putative cystathionine beta-lyase"/>
    <property type="match status" value="1"/>
</dbReference>
<evidence type="ECO:0000313" key="5">
    <source>
        <dbReference type="EMBL" id="KTA95677.1"/>
    </source>
</evidence>
<evidence type="ECO:0000256" key="2">
    <source>
        <dbReference type="ARBA" id="ARBA00022898"/>
    </source>
</evidence>
<feature type="modified residue" description="N6-(pyridoxal phosphate)lysine" evidence="3">
    <location>
        <position position="198"/>
    </location>
</feature>
<name>A0A0W0CJQ8_CANGB</name>
<dbReference type="GO" id="GO:0030170">
    <property type="term" value="F:pyridoxal phosphate binding"/>
    <property type="evidence" value="ECO:0007669"/>
    <property type="project" value="InterPro"/>
</dbReference>
<accession>A0A0W0CJQ8</accession>